<protein>
    <recommendedName>
        <fullName evidence="14">Multidrug resistance-associated protein lethal(2)03659</fullName>
    </recommendedName>
</protein>
<dbReference type="CDD" id="cd03244">
    <property type="entry name" value="ABCC_MRP_domain2"/>
    <property type="match status" value="1"/>
</dbReference>
<keyword evidence="5" id="KW-0067">ATP-binding</keyword>
<accession>A0AA38I1J2</accession>
<proteinExistence type="predicted"/>
<comment type="subcellular location">
    <subcellularLocation>
        <location evidence="1">Membrane</location>
        <topology evidence="1">Multi-pass membrane protein</topology>
    </subcellularLocation>
</comment>
<feature type="domain" description="ABC transporter" evidence="10">
    <location>
        <begin position="425"/>
        <end position="648"/>
    </location>
</feature>
<evidence type="ECO:0000256" key="9">
    <source>
        <dbReference type="SAM" id="Phobius"/>
    </source>
</evidence>
<keyword evidence="13" id="KW-1185">Reference proteome</keyword>
<dbReference type="SUPFAM" id="SSF90123">
    <property type="entry name" value="ABC transporter transmembrane region"/>
    <property type="match status" value="2"/>
</dbReference>
<dbReference type="PROSITE" id="PS00211">
    <property type="entry name" value="ABC_TRANSPORTER_1"/>
    <property type="match status" value="2"/>
</dbReference>
<feature type="transmembrane region" description="Helical" evidence="9">
    <location>
        <begin position="860"/>
        <end position="880"/>
    </location>
</feature>
<organism evidence="12 13">
    <name type="scientific">Zophobas morio</name>
    <dbReference type="NCBI Taxonomy" id="2755281"/>
    <lineage>
        <taxon>Eukaryota</taxon>
        <taxon>Metazoa</taxon>
        <taxon>Ecdysozoa</taxon>
        <taxon>Arthropoda</taxon>
        <taxon>Hexapoda</taxon>
        <taxon>Insecta</taxon>
        <taxon>Pterygota</taxon>
        <taxon>Neoptera</taxon>
        <taxon>Endopterygota</taxon>
        <taxon>Coleoptera</taxon>
        <taxon>Polyphaga</taxon>
        <taxon>Cucujiformia</taxon>
        <taxon>Tenebrionidae</taxon>
        <taxon>Zophobas</taxon>
    </lineage>
</organism>
<dbReference type="EMBL" id="JALNTZ010000006">
    <property type="protein sequence ID" value="KAJ3647372.1"/>
    <property type="molecule type" value="Genomic_DNA"/>
</dbReference>
<dbReference type="Proteomes" id="UP001168821">
    <property type="component" value="Unassembled WGS sequence"/>
</dbReference>
<dbReference type="GO" id="GO:0140359">
    <property type="term" value="F:ABC-type transporter activity"/>
    <property type="evidence" value="ECO:0007669"/>
    <property type="project" value="InterPro"/>
</dbReference>
<evidence type="ECO:0000256" key="1">
    <source>
        <dbReference type="ARBA" id="ARBA00004141"/>
    </source>
</evidence>
<dbReference type="GO" id="GO:0016020">
    <property type="term" value="C:membrane"/>
    <property type="evidence" value="ECO:0007669"/>
    <property type="project" value="UniProtKB-SubCell"/>
</dbReference>
<feature type="transmembrane region" description="Helical" evidence="9">
    <location>
        <begin position="357"/>
        <end position="378"/>
    </location>
</feature>
<gene>
    <name evidence="12" type="ORF">Zmor_019251</name>
</gene>
<dbReference type="PANTHER" id="PTHR24223">
    <property type="entry name" value="ATP-BINDING CASSETTE SUB-FAMILY C"/>
    <property type="match status" value="1"/>
</dbReference>
<dbReference type="Pfam" id="PF00664">
    <property type="entry name" value="ABC_membrane"/>
    <property type="match status" value="2"/>
</dbReference>
<evidence type="ECO:0000256" key="6">
    <source>
        <dbReference type="ARBA" id="ARBA00022989"/>
    </source>
</evidence>
<name>A0AA38I1J2_9CUCU</name>
<evidence type="ECO:0000256" key="5">
    <source>
        <dbReference type="ARBA" id="ARBA00022840"/>
    </source>
</evidence>
<dbReference type="FunFam" id="1.20.1560.10:FF:000014">
    <property type="entry name" value="Multidrug resistance-associated protein member 4"/>
    <property type="match status" value="1"/>
</dbReference>
<evidence type="ECO:0000256" key="4">
    <source>
        <dbReference type="ARBA" id="ARBA00022741"/>
    </source>
</evidence>
<feature type="transmembrane region" description="Helical" evidence="9">
    <location>
        <begin position="709"/>
        <end position="728"/>
    </location>
</feature>
<dbReference type="InterPro" id="IPR003439">
    <property type="entry name" value="ABC_transporter-like_ATP-bd"/>
</dbReference>
<feature type="domain" description="ABC transporter" evidence="10">
    <location>
        <begin position="1039"/>
        <end position="1272"/>
    </location>
</feature>
<comment type="caution">
    <text evidence="12">The sequence shown here is derived from an EMBL/GenBank/DDBJ whole genome shotgun (WGS) entry which is preliminary data.</text>
</comment>
<evidence type="ECO:0000259" key="11">
    <source>
        <dbReference type="PROSITE" id="PS50929"/>
    </source>
</evidence>
<keyword evidence="7 9" id="KW-0472">Membrane</keyword>
<evidence type="ECO:0000259" key="10">
    <source>
        <dbReference type="PROSITE" id="PS50893"/>
    </source>
</evidence>
<evidence type="ECO:0000313" key="12">
    <source>
        <dbReference type="EMBL" id="KAJ3647372.1"/>
    </source>
</evidence>
<dbReference type="InterPro" id="IPR036640">
    <property type="entry name" value="ABC1_TM_sf"/>
</dbReference>
<feature type="transmembrane region" description="Helical" evidence="9">
    <location>
        <begin position="131"/>
        <end position="148"/>
    </location>
</feature>
<feature type="transmembrane region" description="Helical" evidence="9">
    <location>
        <begin position="311"/>
        <end position="337"/>
    </location>
</feature>
<dbReference type="CDD" id="cd03250">
    <property type="entry name" value="ABCC_MRP_domain1"/>
    <property type="match status" value="1"/>
</dbReference>
<feature type="domain" description="ABC transmembrane type-1" evidence="11">
    <location>
        <begin position="101"/>
        <end position="351"/>
    </location>
</feature>
<evidence type="ECO:0000256" key="2">
    <source>
        <dbReference type="ARBA" id="ARBA00022448"/>
    </source>
</evidence>
<keyword evidence="4" id="KW-0547">Nucleotide-binding</keyword>
<keyword evidence="3 9" id="KW-0812">Transmembrane</keyword>
<reference evidence="12" key="1">
    <citation type="journal article" date="2023" name="G3 (Bethesda)">
        <title>Whole genome assemblies of Zophobas morio and Tenebrio molitor.</title>
        <authorList>
            <person name="Kaur S."/>
            <person name="Stinson S.A."/>
            <person name="diCenzo G.C."/>
        </authorList>
    </citation>
    <scope>NUCLEOTIDE SEQUENCE</scope>
    <source>
        <strain evidence="12">QUZm001</strain>
    </source>
</reference>
<dbReference type="GO" id="GO:0016887">
    <property type="term" value="F:ATP hydrolysis activity"/>
    <property type="evidence" value="ECO:0007669"/>
    <property type="project" value="InterPro"/>
</dbReference>
<feature type="transmembrane region" description="Helical" evidence="9">
    <location>
        <begin position="233"/>
        <end position="251"/>
    </location>
</feature>
<evidence type="ECO:0000313" key="13">
    <source>
        <dbReference type="Proteomes" id="UP001168821"/>
    </source>
</evidence>
<feature type="transmembrane region" description="Helical" evidence="9">
    <location>
        <begin position="763"/>
        <end position="788"/>
    </location>
</feature>
<feature type="compositionally biased region" description="Acidic residues" evidence="8">
    <location>
        <begin position="670"/>
        <end position="681"/>
    </location>
</feature>
<dbReference type="PANTHER" id="PTHR24223:SF448">
    <property type="entry name" value="FI20146P1-RELATED"/>
    <property type="match status" value="1"/>
</dbReference>
<evidence type="ECO:0000256" key="8">
    <source>
        <dbReference type="SAM" id="MobiDB-lite"/>
    </source>
</evidence>
<feature type="domain" description="ABC transmembrane type-1" evidence="11">
    <location>
        <begin position="740"/>
        <end position="1003"/>
    </location>
</feature>
<dbReference type="InterPro" id="IPR003593">
    <property type="entry name" value="AAA+_ATPase"/>
</dbReference>
<dbReference type="FunFam" id="3.40.50.300:FF:000482">
    <property type="entry name" value="Multidrug resistance-associated protein member 4"/>
    <property type="match status" value="1"/>
</dbReference>
<dbReference type="PROSITE" id="PS50893">
    <property type="entry name" value="ABC_TRANSPORTER_2"/>
    <property type="match status" value="2"/>
</dbReference>
<dbReference type="GO" id="GO:0005524">
    <property type="term" value="F:ATP binding"/>
    <property type="evidence" value="ECO:0007669"/>
    <property type="project" value="UniProtKB-KW"/>
</dbReference>
<dbReference type="Pfam" id="PF00005">
    <property type="entry name" value="ABC_tran"/>
    <property type="match status" value="2"/>
</dbReference>
<dbReference type="InterPro" id="IPR050173">
    <property type="entry name" value="ABC_transporter_C-like"/>
</dbReference>
<dbReference type="Gene3D" id="3.40.50.300">
    <property type="entry name" value="P-loop containing nucleotide triphosphate hydrolases"/>
    <property type="match status" value="2"/>
</dbReference>
<dbReference type="Gene3D" id="1.20.1560.10">
    <property type="entry name" value="ABC transporter type 1, transmembrane domain"/>
    <property type="match status" value="2"/>
</dbReference>
<dbReference type="PROSITE" id="PS50929">
    <property type="entry name" value="ABC_TM1F"/>
    <property type="match status" value="2"/>
</dbReference>
<dbReference type="FunFam" id="3.40.50.300:FF:000163">
    <property type="entry name" value="Multidrug resistance-associated protein member 4"/>
    <property type="match status" value="1"/>
</dbReference>
<dbReference type="FunFam" id="1.20.1560.10:FF:000026">
    <property type="entry name" value="Multidrug resistance-associated protein lethal(2)03659"/>
    <property type="match status" value="1"/>
</dbReference>
<dbReference type="SMART" id="SM00382">
    <property type="entry name" value="AAA"/>
    <property type="match status" value="2"/>
</dbReference>
<dbReference type="InterPro" id="IPR027417">
    <property type="entry name" value="P-loop_NTPase"/>
</dbReference>
<dbReference type="SUPFAM" id="SSF52540">
    <property type="entry name" value="P-loop containing nucleoside triphosphate hydrolases"/>
    <property type="match status" value="2"/>
</dbReference>
<feature type="transmembrane region" description="Helical" evidence="9">
    <location>
        <begin position="948"/>
        <end position="968"/>
    </location>
</feature>
<feature type="region of interest" description="Disordered" evidence="8">
    <location>
        <begin position="656"/>
        <end position="681"/>
    </location>
</feature>
<feature type="transmembrane region" description="Helical" evidence="9">
    <location>
        <begin position="89"/>
        <end position="111"/>
    </location>
</feature>
<dbReference type="InterPro" id="IPR017871">
    <property type="entry name" value="ABC_transporter-like_CS"/>
</dbReference>
<keyword evidence="6 9" id="KW-1133">Transmembrane helix</keyword>
<sequence length="1297" mass="146664">MDASTKTDKKANPAERANVFSLLTFVYMFPIFKRSFKNGLKEDDLFRPLGEHKSGLLGEKLEKIWREEHRKHKKSALHRALFKLFGPQFVWLGIVKLVDEVLLVVLVPLSIGRLVSYFENNEKYSISETEAYMQALAVVLCLLVDAFLSHPSMMGFMHITMKMRVSCSSLVYRKTLRLSRTALASTTIGQLVNLLSNDVSKFDQGFLLAHYVWIGPIQAAVGTYLIYREIGVAAFFGVAFLLSFIPMQIYLGKRTSVLRLRTALRTDERVRLMNEIISGIQVIKMYCWEKPFAQLIAFARKKEMNAIRAHAFLLGLVYSFEMFVTRTSVFISILGYILLGSYVTAEKVFTVKAIYDVLRPVITILFSVSISSIAEVNISLLRIQKFLSYAEQELEVKSVKNGVSKNASNGSLVPYHSPVEVRARLLLENVNAKWLEENSESTLKGINLSISSNQVVAVIGPVGSGKSSLLNVFLRELPVESGKMDIQGKVSYSSQEPWLFSGSVRQNILFGNEYDEERYKQVVEVCALISDFELFPYGDKTLVGEKGKALSGGQKARINLARCIYKKADIYLLDDPLSAVDANVGKHLYDRCVKGFLKDKICILITHQLQYLSSADKIVIMKDGRVEMEGKYAELQTSGLDFAKLLEQFHTEEVDEKDKKKAKSRQNSECTEEEDDEDEGPLIEKEQMKSGSIKPALYFEYLKAGGGKVMMVLLAAAFIAGQFVANAGDYYVTYWVNLEQDFTDKFFKNLTKENETLDRAPVIYAYSGITLGTIIFSVVHSLYFMLYFTLASINLHSTSFSSIIQATMRFYNNNPSGRILNRFSKDLGYIDEYIPPVLFDVIEVALMLIGAFTLSFIVDLWLLVPSVILITIFYFLRIIYIQTSRSVKRIEGITRSPIFGHMTASMHGLSTIRAFSAQKLLVREFDDYQDNHSAAWFLFIASNRCFGFWLDMICIVFFAIAVFVLMYFNKSVYGGDIGLVVTQYIMLIGSLQWGMRQWSELENHMVSVERLLEYHSVESEPERKELVSLPKSWPESGRVEFRDVCLRYNPTDPNVLKNVNFVVQPKEKVGIVGRTGAGKSSTITALFQLYPIEGSIVIDDVDTTKLPLEQVRSKISIIPQEPVLFSGTMRKNLDPFEEYSDEVLWNALDQVELKDVVSELPSGLHSNVSEGGSNFSVGQRQLVCLARALIRNNKILVMDEATANVDPHTDALIQNTIREKFAECTVLTIAHRLHTVMDSDKILVMSAGCVEEFDHPYNLLKQERGILYNLVQNTGRATATNLENIAKESFEKKLKTE</sequence>
<evidence type="ECO:0000256" key="7">
    <source>
        <dbReference type="ARBA" id="ARBA00023136"/>
    </source>
</evidence>
<keyword evidence="2" id="KW-0813">Transport</keyword>
<dbReference type="InterPro" id="IPR011527">
    <property type="entry name" value="ABC1_TM_dom"/>
</dbReference>
<evidence type="ECO:0008006" key="14">
    <source>
        <dbReference type="Google" id="ProtNLM"/>
    </source>
</evidence>
<evidence type="ECO:0000256" key="3">
    <source>
        <dbReference type="ARBA" id="ARBA00022692"/>
    </source>
</evidence>